<dbReference type="InterPro" id="IPR032675">
    <property type="entry name" value="LRR_dom_sf"/>
</dbReference>
<evidence type="ECO:0000256" key="2">
    <source>
        <dbReference type="ARBA" id="ARBA00022729"/>
    </source>
</evidence>
<dbReference type="CDD" id="cd18989">
    <property type="entry name" value="LGIC_ECD_cation"/>
    <property type="match status" value="1"/>
</dbReference>
<dbReference type="SMART" id="SM00369">
    <property type="entry name" value="LRR_TYP"/>
    <property type="match status" value="9"/>
</dbReference>
<dbReference type="InterPro" id="IPR036734">
    <property type="entry name" value="Neur_chan_lig-bd_sf"/>
</dbReference>
<protein>
    <recommendedName>
        <fullName evidence="5">LRRCT domain-containing protein</fullName>
    </recommendedName>
</protein>
<keyword evidence="7" id="KW-1185">Reference proteome</keyword>
<evidence type="ECO:0000313" key="7">
    <source>
        <dbReference type="Proteomes" id="UP000719412"/>
    </source>
</evidence>
<dbReference type="InterPro" id="IPR000483">
    <property type="entry name" value="Cys-rich_flank_reg_C"/>
</dbReference>
<dbReference type="InterPro" id="IPR006202">
    <property type="entry name" value="Neur_chan_lig-bd"/>
</dbReference>
<dbReference type="SMART" id="SM00082">
    <property type="entry name" value="LRRCT"/>
    <property type="match status" value="1"/>
</dbReference>
<keyword evidence="3" id="KW-0677">Repeat</keyword>
<dbReference type="Pfam" id="PF12248">
    <property type="entry name" value="Methyltransf_FA"/>
    <property type="match status" value="1"/>
</dbReference>
<keyword evidence="4" id="KW-1133">Transmembrane helix</keyword>
<proteinExistence type="predicted"/>
<organism evidence="6 7">
    <name type="scientific">Tenebrio molitor</name>
    <name type="common">Yellow mealworm beetle</name>
    <dbReference type="NCBI Taxonomy" id="7067"/>
    <lineage>
        <taxon>Eukaryota</taxon>
        <taxon>Metazoa</taxon>
        <taxon>Ecdysozoa</taxon>
        <taxon>Arthropoda</taxon>
        <taxon>Hexapoda</taxon>
        <taxon>Insecta</taxon>
        <taxon>Pterygota</taxon>
        <taxon>Neoptera</taxon>
        <taxon>Endopterygota</taxon>
        <taxon>Coleoptera</taxon>
        <taxon>Polyphaga</taxon>
        <taxon>Cucujiformia</taxon>
        <taxon>Tenebrionidae</taxon>
        <taxon>Tenebrio</taxon>
    </lineage>
</organism>
<dbReference type="PANTHER" id="PTHR36695">
    <property type="entry name" value="AGAP008648-PA"/>
    <property type="match status" value="1"/>
</dbReference>
<evidence type="ECO:0000259" key="5">
    <source>
        <dbReference type="SMART" id="SM00082"/>
    </source>
</evidence>
<name>A0A8J6H5S2_TENMO</name>
<dbReference type="GO" id="GO:0071944">
    <property type="term" value="C:cell periphery"/>
    <property type="evidence" value="ECO:0007669"/>
    <property type="project" value="UniProtKB-ARBA"/>
</dbReference>
<keyword evidence="1" id="KW-0433">Leucine-rich repeat</keyword>
<feature type="transmembrane region" description="Helical" evidence="4">
    <location>
        <begin position="1230"/>
        <end position="1250"/>
    </location>
</feature>
<feature type="transmembrane region" description="Helical" evidence="4">
    <location>
        <begin position="703"/>
        <end position="725"/>
    </location>
</feature>
<feature type="transmembrane region" description="Helical" evidence="4">
    <location>
        <begin position="1163"/>
        <end position="1187"/>
    </location>
</feature>
<feature type="domain" description="LRRCT" evidence="5">
    <location>
        <begin position="415"/>
        <end position="467"/>
    </location>
</feature>
<dbReference type="Proteomes" id="UP000719412">
    <property type="component" value="Unassembled WGS sequence"/>
</dbReference>
<dbReference type="EMBL" id="JABDTM020028635">
    <property type="protein sequence ID" value="KAH0808624.1"/>
    <property type="molecule type" value="Genomic_DNA"/>
</dbReference>
<keyword evidence="4" id="KW-0812">Transmembrane</keyword>
<dbReference type="FunFam" id="3.80.10.10:FF:001164">
    <property type="entry name" value="GH01279p"/>
    <property type="match status" value="1"/>
</dbReference>
<dbReference type="Pfam" id="PF13855">
    <property type="entry name" value="LRR_8"/>
    <property type="match status" value="2"/>
</dbReference>
<dbReference type="PANTHER" id="PTHR36695:SF12">
    <property type="entry name" value="AGAP008648-PA"/>
    <property type="match status" value="1"/>
</dbReference>
<comment type="caution">
    <text evidence="6">The sequence shown here is derived from an EMBL/GenBank/DDBJ whole genome shotgun (WGS) entry which is preliminary data.</text>
</comment>
<evidence type="ECO:0000256" key="1">
    <source>
        <dbReference type="ARBA" id="ARBA00022614"/>
    </source>
</evidence>
<gene>
    <name evidence="6" type="ORF">GEV33_014168</name>
</gene>
<dbReference type="GO" id="GO:0016020">
    <property type="term" value="C:membrane"/>
    <property type="evidence" value="ECO:0007669"/>
    <property type="project" value="InterPro"/>
</dbReference>
<dbReference type="SUPFAM" id="SSF52058">
    <property type="entry name" value="L domain-like"/>
    <property type="match status" value="1"/>
</dbReference>
<evidence type="ECO:0000313" key="6">
    <source>
        <dbReference type="EMBL" id="KAH0808624.1"/>
    </source>
</evidence>
<keyword evidence="4" id="KW-0472">Membrane</keyword>
<reference evidence="6" key="2">
    <citation type="submission" date="2021-08" db="EMBL/GenBank/DDBJ databases">
        <authorList>
            <person name="Eriksson T."/>
        </authorList>
    </citation>
    <scope>NUCLEOTIDE SEQUENCE</scope>
    <source>
        <strain evidence="6">Stoneville</strain>
        <tissue evidence="6">Whole head</tissue>
    </source>
</reference>
<dbReference type="InterPro" id="IPR003591">
    <property type="entry name" value="Leu-rich_rpt_typical-subtyp"/>
</dbReference>
<dbReference type="Gene3D" id="3.80.10.10">
    <property type="entry name" value="Ribonuclease Inhibitor"/>
    <property type="match status" value="3"/>
</dbReference>
<accession>A0A8J6H5S2</accession>
<dbReference type="InterPro" id="IPR001611">
    <property type="entry name" value="Leu-rich_rpt"/>
</dbReference>
<dbReference type="SUPFAM" id="SSF63712">
    <property type="entry name" value="Nicotinic receptor ligand binding domain-like"/>
    <property type="match status" value="1"/>
</dbReference>
<dbReference type="GO" id="GO:0005230">
    <property type="term" value="F:extracellular ligand-gated monoatomic ion channel activity"/>
    <property type="evidence" value="ECO:0007669"/>
    <property type="project" value="InterPro"/>
</dbReference>
<evidence type="ECO:0000256" key="3">
    <source>
        <dbReference type="ARBA" id="ARBA00022737"/>
    </source>
</evidence>
<dbReference type="InterPro" id="IPR038050">
    <property type="entry name" value="Neuro_actylchol_rec"/>
</dbReference>
<evidence type="ECO:0000256" key="4">
    <source>
        <dbReference type="SAM" id="Phobius"/>
    </source>
</evidence>
<sequence length="1332" mass="150053">MNIYRRLLYAPSTFLCHRAPETMQMAPCMHMRPFIQKNRLFKLFYHDWMWWLLLSLVWWCGTCAIPAPGPETWRCPKISEQPVVECSCDMPHTLRCTGDKSAMTIIAKTLRSLNAAYVSLLDCTVQNVSVISGPLLEGIALHGLVISSGEIKEIDQSAFQGLASPLQALGLPNNKLTAVPTQALKPLPELDRLDLSSNKLKSLEANSFKGLRNLSFIDLSDNVLAKIAPNTFENLPQLKILRLRGNRLTIQTISKLNPLRTVEEIDLSGNNLVGPLGSKTFPKMESLRDIQLSHNSLSSIKMGSLQGLSKLSSLSLQHNQIDVIEDHAFSHLTSLVSLELAHNRIVAVSGASLAHLNKLTDLDLRHNFLRALTADVILPLKNLKNLKLDDNDISIVASDALKDTTILKHLTLSENPLNCDCSLTEFAVWLNNSTLPSEDKASAICTTPPSLENGLLVEVPIESLLCGEDEQETLMAPLSTPYKAKINLNGFRYDGEAIRLQWNVEDEASPYTCDAIIVYEEEGDREVLVESNPLKCNSSDLPDPRVLNVTVPNSIQLQQEHRYRYCVVLFEAGQTDDVSLILGCSDIIPLVQNAQVQKQSDFASKFPKVLAIQANLTNYGSLSINVKIYSQVNCELNLAILEQSALLSQRKINCSDPKYVFVGLDEGPYRVCANVIKPEPAADLNKPRCVTVFRREIRGFTTLDVIFVSVFFVLCFIVIALIWGVRRVLLKPKIQTHQCFMPPEGEEQQHSRYVKLQATTKTRVLDFTKCQIYYSRSGSVYKDFFELNDEPLNGSLLDFHFSVMSPSDAHILLAPSTTVEKGDPVYEIVIGAGGNTFCDIRRRQKSSVKATVRIKGLLSALDQQSFWIHMSKDGVIDVGKEGEELGFLTWTDPDPLPLKVFSFSTWPGVEAKWYFDCPRGNKTTHSKEVQKPLTFLEQLRRDLLSRYDPYVRPVQNASDITVVGLQLETSIVTLDEYKSVLETSGTITLNWMDEKMRWNVSNYGGLNTLHIFRREIWVPHLFLFNAVVDGSDILEDTMLIVNSTGHVSWLTKVKMNSWCSPDDLGRWPRDEHVCDIVLGFFKDFQNLQLIFKARQSLFSNPYSSKWEILEAESYTNKGWSNTTARNINNFDPPGLTLHLKIKRASNSYTVVVFTPFFGRPTTLLLHVFYMKFLFSVIAVSILATFWTSPFSYMKLSLPCFQLVLASIILIALALIIPIHSQLVPNIVLLYSYTLVAIMFCIIVEIVVVNLSRNEQKYGLPHFLTKTLVSFFLKTFLCLPDIKSSAQYGNLNESFSKLNDNHQGMWILLGIVIDRIAFFIYLGLVVYAYCITY</sequence>
<keyword evidence="2" id="KW-0732">Signal</keyword>
<dbReference type="Pfam" id="PF02931">
    <property type="entry name" value="Neur_chan_LBD"/>
    <property type="match status" value="1"/>
</dbReference>
<dbReference type="Gene3D" id="2.70.170.10">
    <property type="entry name" value="Neurotransmitter-gated ion-channel ligand-binding domain"/>
    <property type="match status" value="1"/>
</dbReference>
<dbReference type="SMART" id="SM00365">
    <property type="entry name" value="LRR_SD22"/>
    <property type="match status" value="5"/>
</dbReference>
<dbReference type="Gene3D" id="1.20.58.390">
    <property type="entry name" value="Neurotransmitter-gated ion-channel transmembrane domain"/>
    <property type="match status" value="1"/>
</dbReference>
<feature type="transmembrane region" description="Helical" evidence="4">
    <location>
        <begin position="1199"/>
        <end position="1218"/>
    </location>
</feature>
<feature type="transmembrane region" description="Helical" evidence="4">
    <location>
        <begin position="1304"/>
        <end position="1329"/>
    </location>
</feature>
<dbReference type="InterPro" id="IPR022041">
    <property type="entry name" value="Methyltransf_FA"/>
</dbReference>
<reference evidence="6" key="1">
    <citation type="journal article" date="2020" name="J Insects Food Feed">
        <title>The yellow mealworm (Tenebrio molitor) genome: a resource for the emerging insects as food and feed industry.</title>
        <authorList>
            <person name="Eriksson T."/>
            <person name="Andere A."/>
            <person name="Kelstrup H."/>
            <person name="Emery V."/>
            <person name="Picard C."/>
        </authorList>
    </citation>
    <scope>NUCLEOTIDE SEQUENCE</scope>
    <source>
        <strain evidence="6">Stoneville</strain>
        <tissue evidence="6">Whole head</tissue>
    </source>
</reference>
<dbReference type="PROSITE" id="PS51450">
    <property type="entry name" value="LRR"/>
    <property type="match status" value="2"/>
</dbReference>